<dbReference type="Proteomes" id="UP001178507">
    <property type="component" value="Unassembled WGS sequence"/>
</dbReference>
<keyword evidence="5" id="KW-1185">Reference proteome</keyword>
<dbReference type="InterPro" id="IPR036034">
    <property type="entry name" value="PDZ_sf"/>
</dbReference>
<protein>
    <recommendedName>
        <fullName evidence="3">PDZ domain-containing protein</fullName>
    </recommendedName>
</protein>
<feature type="compositionally biased region" description="Basic residues" evidence="1">
    <location>
        <begin position="417"/>
        <end position="434"/>
    </location>
</feature>
<organism evidence="4 5">
    <name type="scientific">Effrenium voratum</name>
    <dbReference type="NCBI Taxonomy" id="2562239"/>
    <lineage>
        <taxon>Eukaryota</taxon>
        <taxon>Sar</taxon>
        <taxon>Alveolata</taxon>
        <taxon>Dinophyceae</taxon>
        <taxon>Suessiales</taxon>
        <taxon>Symbiodiniaceae</taxon>
        <taxon>Effrenium</taxon>
    </lineage>
</organism>
<gene>
    <name evidence="4" type="ORF">EVOR1521_LOCUS23150</name>
</gene>
<evidence type="ECO:0000259" key="3">
    <source>
        <dbReference type="PROSITE" id="PS50106"/>
    </source>
</evidence>
<dbReference type="SUPFAM" id="SSF50156">
    <property type="entry name" value="PDZ domain-like"/>
    <property type="match status" value="1"/>
</dbReference>
<dbReference type="InterPro" id="IPR011990">
    <property type="entry name" value="TPR-like_helical_dom_sf"/>
</dbReference>
<proteinExistence type="predicted"/>
<evidence type="ECO:0000256" key="2">
    <source>
        <dbReference type="SAM" id="SignalP"/>
    </source>
</evidence>
<dbReference type="PROSITE" id="PS50106">
    <property type="entry name" value="PDZ"/>
    <property type="match status" value="1"/>
</dbReference>
<dbReference type="EMBL" id="CAUJNA010003343">
    <property type="protein sequence ID" value="CAJ1399651.1"/>
    <property type="molecule type" value="Genomic_DNA"/>
</dbReference>
<keyword evidence="2" id="KW-0732">Signal</keyword>
<evidence type="ECO:0000313" key="4">
    <source>
        <dbReference type="EMBL" id="CAJ1399651.1"/>
    </source>
</evidence>
<comment type="caution">
    <text evidence="4">The sequence shown here is derived from an EMBL/GenBank/DDBJ whole genome shotgun (WGS) entry which is preliminary data.</text>
</comment>
<name>A0AA36NDS0_9DINO</name>
<dbReference type="AlphaFoldDB" id="A0AA36NDS0"/>
<dbReference type="CDD" id="cd00136">
    <property type="entry name" value="PDZ_canonical"/>
    <property type="match status" value="1"/>
</dbReference>
<evidence type="ECO:0000313" key="5">
    <source>
        <dbReference type="Proteomes" id="UP001178507"/>
    </source>
</evidence>
<feature type="signal peptide" evidence="2">
    <location>
        <begin position="1"/>
        <end position="27"/>
    </location>
</feature>
<feature type="chain" id="PRO_5041297189" description="PDZ domain-containing protein" evidence="2">
    <location>
        <begin position="28"/>
        <end position="434"/>
    </location>
</feature>
<dbReference type="Gene3D" id="2.30.42.10">
    <property type="match status" value="1"/>
</dbReference>
<accession>A0AA36NDS0</accession>
<feature type="region of interest" description="Disordered" evidence="1">
    <location>
        <begin position="408"/>
        <end position="434"/>
    </location>
</feature>
<reference evidence="4" key="1">
    <citation type="submission" date="2023-08" db="EMBL/GenBank/DDBJ databases">
        <authorList>
            <person name="Chen Y."/>
            <person name="Shah S."/>
            <person name="Dougan E. K."/>
            <person name="Thang M."/>
            <person name="Chan C."/>
        </authorList>
    </citation>
    <scope>NUCLEOTIDE SEQUENCE</scope>
</reference>
<dbReference type="InterPro" id="IPR001478">
    <property type="entry name" value="PDZ"/>
</dbReference>
<feature type="domain" description="PDZ" evidence="3">
    <location>
        <begin position="185"/>
        <end position="257"/>
    </location>
</feature>
<evidence type="ECO:0000256" key="1">
    <source>
        <dbReference type="SAM" id="MobiDB-lite"/>
    </source>
</evidence>
<sequence length="434" mass="48529">MPKARRFAAAWALATPWLAFIASDRSASRLALHAKKGPDVRALLESAGLLPPKPTETWLPEEEAEFETPLDQLRQSIEQNLIRPNVETLVPEGEIEFETPLDSLQKLNASSPLEWLTQSLPRERLVEEGEEMAFQTPLSFLFQEDEDFEEEEIWSDLLAPLLKGPAVVDTMNESNYVTVSLEKPLGMTVEENSKIFGGVSVVGLEEGSRAEGLGLIEPGWQLLMADGVPVHGMSLEDAIRPIEAAKGRLQITFFTGSAETFYGLLGPEPEWLSAFLRKLQVKHLAWQWQEGRGPPQGRTWSWALELLEELEDQESYGPACVAAMEACQKASRWEPALVLLQDLRAAPFVPPAEAFRAAVVACDRGAQHLRALWLLEEMLKCGVQVDVATYNSAVNSCRAILRTLQTQSSKLPDRPDPRKRRRSLRSMRSKRKLV</sequence>
<dbReference type="Gene3D" id="1.25.40.10">
    <property type="entry name" value="Tetratricopeptide repeat domain"/>
    <property type="match status" value="1"/>
</dbReference>